<evidence type="ECO:0000313" key="2">
    <source>
        <dbReference type="Proteomes" id="UP000187203"/>
    </source>
</evidence>
<proteinExistence type="predicted"/>
<keyword evidence="1" id="KW-0675">Receptor</keyword>
<protein>
    <submittedName>
        <fullName evidence="1">Extracellular ligand-binding receptor</fullName>
    </submittedName>
</protein>
<dbReference type="Proteomes" id="UP000187203">
    <property type="component" value="Unassembled WGS sequence"/>
</dbReference>
<gene>
    <name evidence="1" type="ORF">COLO4_01292</name>
</gene>
<sequence>MGGLLVGPGEAAQLLVATGDSGVQCLLGSLLAGPDLFGFLIDDGADLNEVAQADAARLVGGLADHLRHGGVGAGMLFVEARSLGQLVRSGGHGQVAGALVAGGLDLGVVQEVEEVSHALVAFGALASHHPQGSTADGRVLGGALHIGVVGQLRLAEGELAFLDHAGVQAGGARDHRALAGSEGGVGHVAAALVDEAAVLGGLGQVLEVLDVQRRVEHQLGIGAVKAVVLGRVQGVVPQREALQLGPAHPAR</sequence>
<organism evidence="1 2">
    <name type="scientific">Corchorus olitorius</name>
    <dbReference type="NCBI Taxonomy" id="93759"/>
    <lineage>
        <taxon>Eukaryota</taxon>
        <taxon>Viridiplantae</taxon>
        <taxon>Streptophyta</taxon>
        <taxon>Embryophyta</taxon>
        <taxon>Tracheophyta</taxon>
        <taxon>Spermatophyta</taxon>
        <taxon>Magnoliopsida</taxon>
        <taxon>eudicotyledons</taxon>
        <taxon>Gunneridae</taxon>
        <taxon>Pentapetalae</taxon>
        <taxon>rosids</taxon>
        <taxon>malvids</taxon>
        <taxon>Malvales</taxon>
        <taxon>Malvaceae</taxon>
        <taxon>Grewioideae</taxon>
        <taxon>Apeibeae</taxon>
        <taxon>Corchorus</taxon>
    </lineage>
</organism>
<keyword evidence="2" id="KW-1185">Reference proteome</keyword>
<dbReference type="EMBL" id="AWUE01003736">
    <property type="protein sequence ID" value="OMP13617.1"/>
    <property type="molecule type" value="Genomic_DNA"/>
</dbReference>
<evidence type="ECO:0000313" key="1">
    <source>
        <dbReference type="EMBL" id="OMP13617.1"/>
    </source>
</evidence>
<comment type="caution">
    <text evidence="1">The sequence shown here is derived from an EMBL/GenBank/DDBJ whole genome shotgun (WGS) entry which is preliminary data.</text>
</comment>
<dbReference type="AlphaFoldDB" id="A0A1R3L2T6"/>
<reference evidence="2" key="1">
    <citation type="submission" date="2013-09" db="EMBL/GenBank/DDBJ databases">
        <title>Corchorus olitorius genome sequencing.</title>
        <authorList>
            <person name="Alam M."/>
            <person name="Haque M.S."/>
            <person name="Islam M.S."/>
            <person name="Emdad E.M."/>
            <person name="Islam M.M."/>
            <person name="Ahmed B."/>
            <person name="Halim A."/>
            <person name="Hossen Q.M.M."/>
            <person name="Hossain M.Z."/>
            <person name="Ahmed R."/>
            <person name="Khan M.M."/>
            <person name="Islam R."/>
            <person name="Rashid M.M."/>
            <person name="Khan S.A."/>
            <person name="Rahman M.S."/>
            <person name="Alam M."/>
            <person name="Yahiya A.S."/>
            <person name="Khan M.S."/>
            <person name="Azam M.S."/>
            <person name="Haque T."/>
            <person name="Lashkar M.Z.H."/>
            <person name="Akhand A.I."/>
            <person name="Morshed G."/>
            <person name="Roy S."/>
            <person name="Uddin K.S."/>
            <person name="Rabeya T."/>
            <person name="Hossain A.S."/>
            <person name="Chowdhury A."/>
            <person name="Snigdha A.R."/>
            <person name="Mortoza M.S."/>
            <person name="Matin S.A."/>
            <person name="Hoque S.M.E."/>
            <person name="Islam M.K."/>
            <person name="Roy D.K."/>
            <person name="Haider R."/>
            <person name="Moosa M.M."/>
            <person name="Elias S.M."/>
            <person name="Hasan A.M."/>
            <person name="Jahan S."/>
            <person name="Shafiuddin M."/>
            <person name="Mahmood N."/>
            <person name="Shommy N.S."/>
        </authorList>
    </citation>
    <scope>NUCLEOTIDE SEQUENCE [LARGE SCALE GENOMIC DNA]</scope>
    <source>
        <strain evidence="2">cv. O-4</strain>
    </source>
</reference>
<name>A0A1R3L2T6_9ROSI</name>
<accession>A0A1R3L2T6</accession>
<feature type="non-terminal residue" evidence="1">
    <location>
        <position position="251"/>
    </location>
</feature>